<keyword evidence="9" id="KW-1185">Reference proteome</keyword>
<name>A0AAN8ZMM2_9MAGN</name>
<evidence type="ECO:0000256" key="4">
    <source>
        <dbReference type="ARBA" id="ARBA00022729"/>
    </source>
</evidence>
<dbReference type="GO" id="GO:0016042">
    <property type="term" value="P:lipid catabolic process"/>
    <property type="evidence" value="ECO:0007669"/>
    <property type="project" value="UniProtKB-KW"/>
</dbReference>
<evidence type="ECO:0000256" key="1">
    <source>
        <dbReference type="ARBA" id="ARBA00004613"/>
    </source>
</evidence>
<comment type="similarity">
    <text evidence="2">Belongs to the 'GDSL' lipolytic enzyme family.</text>
</comment>
<dbReference type="PANTHER" id="PTHR45650:SF2">
    <property type="entry name" value="OS06G0560700 PROTEIN"/>
    <property type="match status" value="1"/>
</dbReference>
<sequence>MQKLYTLGGRKFVVMSINPLGCSPWIQASRPTHQGCRQDLNLAARLFNSRLRRLVDKAKSQLPNSNFVFVNSYGIMRKIITHPTSKGFSDARSACYEVATINEGGNGILCKKDGRTCANRGIHVFFDGLHPTEAVNVILANKAFASNLTAEVYPISIHHLALLI</sequence>
<keyword evidence="3" id="KW-0964">Secreted</keyword>
<comment type="subcellular location">
    <subcellularLocation>
        <location evidence="1">Secreted</location>
    </subcellularLocation>
</comment>
<reference evidence="8 9" key="1">
    <citation type="submission" date="2023-12" db="EMBL/GenBank/DDBJ databases">
        <title>A high-quality genome assembly for Dillenia turbinata (Dilleniales).</title>
        <authorList>
            <person name="Chanderbali A."/>
        </authorList>
    </citation>
    <scope>NUCLEOTIDE SEQUENCE [LARGE SCALE GENOMIC DNA]</scope>
    <source>
        <strain evidence="8">LSX21</strain>
        <tissue evidence="8">Leaf</tissue>
    </source>
</reference>
<dbReference type="PANTHER" id="PTHR45650">
    <property type="entry name" value="GDSL-LIKE LIPASE/ACYLHYDROLASE-RELATED"/>
    <property type="match status" value="1"/>
</dbReference>
<dbReference type="InterPro" id="IPR001087">
    <property type="entry name" value="GDSL"/>
</dbReference>
<comment type="caution">
    <text evidence="8">The sequence shown here is derived from an EMBL/GenBank/DDBJ whole genome shotgun (WGS) entry which is preliminary data.</text>
</comment>
<dbReference type="Proteomes" id="UP001370490">
    <property type="component" value="Unassembled WGS sequence"/>
</dbReference>
<evidence type="ECO:0000256" key="7">
    <source>
        <dbReference type="ARBA" id="ARBA00023098"/>
    </source>
</evidence>
<keyword evidence="5" id="KW-0378">Hydrolase</keyword>
<proteinExistence type="inferred from homology"/>
<organism evidence="8 9">
    <name type="scientific">Dillenia turbinata</name>
    <dbReference type="NCBI Taxonomy" id="194707"/>
    <lineage>
        <taxon>Eukaryota</taxon>
        <taxon>Viridiplantae</taxon>
        <taxon>Streptophyta</taxon>
        <taxon>Embryophyta</taxon>
        <taxon>Tracheophyta</taxon>
        <taxon>Spermatophyta</taxon>
        <taxon>Magnoliopsida</taxon>
        <taxon>eudicotyledons</taxon>
        <taxon>Gunneridae</taxon>
        <taxon>Pentapetalae</taxon>
        <taxon>Dilleniales</taxon>
        <taxon>Dilleniaceae</taxon>
        <taxon>Dillenia</taxon>
    </lineage>
</organism>
<evidence type="ECO:0000256" key="3">
    <source>
        <dbReference type="ARBA" id="ARBA00022525"/>
    </source>
</evidence>
<evidence type="ECO:0000313" key="9">
    <source>
        <dbReference type="Proteomes" id="UP001370490"/>
    </source>
</evidence>
<dbReference type="InterPro" id="IPR036514">
    <property type="entry name" value="SGNH_hydro_sf"/>
</dbReference>
<protein>
    <submittedName>
        <fullName evidence="8">GDSL lipase/esterase</fullName>
    </submittedName>
</protein>
<evidence type="ECO:0000256" key="2">
    <source>
        <dbReference type="ARBA" id="ARBA00008668"/>
    </source>
</evidence>
<dbReference type="Gene3D" id="3.40.50.1110">
    <property type="entry name" value="SGNH hydrolase"/>
    <property type="match status" value="1"/>
</dbReference>
<dbReference type="GO" id="GO:0005576">
    <property type="term" value="C:extracellular region"/>
    <property type="evidence" value="ECO:0007669"/>
    <property type="project" value="UniProtKB-SubCell"/>
</dbReference>
<dbReference type="EMBL" id="JBAMMX010000005">
    <property type="protein sequence ID" value="KAK6939798.1"/>
    <property type="molecule type" value="Genomic_DNA"/>
</dbReference>
<gene>
    <name evidence="8" type="ORF">RJ641_029329</name>
</gene>
<accession>A0AAN8ZMM2</accession>
<keyword evidence="4" id="KW-0732">Signal</keyword>
<keyword evidence="6" id="KW-0442">Lipid degradation</keyword>
<dbReference type="InterPro" id="IPR051238">
    <property type="entry name" value="GDSL_esterase/lipase"/>
</dbReference>
<dbReference type="AlphaFoldDB" id="A0AAN8ZMM2"/>
<evidence type="ECO:0000313" key="8">
    <source>
        <dbReference type="EMBL" id="KAK6939798.1"/>
    </source>
</evidence>
<dbReference type="GO" id="GO:0016788">
    <property type="term" value="F:hydrolase activity, acting on ester bonds"/>
    <property type="evidence" value="ECO:0007669"/>
    <property type="project" value="InterPro"/>
</dbReference>
<dbReference type="Pfam" id="PF00657">
    <property type="entry name" value="Lipase_GDSL"/>
    <property type="match status" value="1"/>
</dbReference>
<keyword evidence="7" id="KW-0443">Lipid metabolism</keyword>
<evidence type="ECO:0000256" key="6">
    <source>
        <dbReference type="ARBA" id="ARBA00022963"/>
    </source>
</evidence>
<evidence type="ECO:0000256" key="5">
    <source>
        <dbReference type="ARBA" id="ARBA00022801"/>
    </source>
</evidence>